<dbReference type="PANTHER" id="PTHR44167:SF18">
    <property type="entry name" value="PROTEIN KINASE DOMAIN-CONTAINING PROTEIN"/>
    <property type="match status" value="1"/>
</dbReference>
<dbReference type="GO" id="GO:0005634">
    <property type="term" value="C:nucleus"/>
    <property type="evidence" value="ECO:0007669"/>
    <property type="project" value="TreeGrafter"/>
</dbReference>
<keyword evidence="1" id="KW-0067">ATP-binding</keyword>
<dbReference type="SMART" id="SM00220">
    <property type="entry name" value="S_TKc"/>
    <property type="match status" value="1"/>
</dbReference>
<dbReference type="Gene3D" id="1.10.510.10">
    <property type="entry name" value="Transferase(Phosphotransferase) domain 1"/>
    <property type="match status" value="1"/>
</dbReference>
<dbReference type="GO" id="GO:0005737">
    <property type="term" value="C:cytoplasm"/>
    <property type="evidence" value="ECO:0007669"/>
    <property type="project" value="TreeGrafter"/>
</dbReference>
<dbReference type="PROSITE" id="PS00107">
    <property type="entry name" value="PROTEIN_KINASE_ATP"/>
    <property type="match status" value="1"/>
</dbReference>
<dbReference type="InterPro" id="IPR011009">
    <property type="entry name" value="Kinase-like_dom_sf"/>
</dbReference>
<keyword evidence="4" id="KW-1185">Reference proteome</keyword>
<evidence type="ECO:0000256" key="1">
    <source>
        <dbReference type="PROSITE-ProRule" id="PRU10141"/>
    </source>
</evidence>
<dbReference type="Pfam" id="PF00069">
    <property type="entry name" value="Pkinase"/>
    <property type="match status" value="1"/>
</dbReference>
<dbReference type="PROSITE" id="PS50011">
    <property type="entry name" value="PROTEIN_KINASE_DOM"/>
    <property type="match status" value="1"/>
</dbReference>
<organism evidence="3 4">
    <name type="scientific">Dekkera bruxellensis</name>
    <name type="common">Brettanomyces custersii</name>
    <dbReference type="NCBI Taxonomy" id="5007"/>
    <lineage>
        <taxon>Eukaryota</taxon>
        <taxon>Fungi</taxon>
        <taxon>Dikarya</taxon>
        <taxon>Ascomycota</taxon>
        <taxon>Saccharomycotina</taxon>
        <taxon>Pichiomycetes</taxon>
        <taxon>Pichiales</taxon>
        <taxon>Pichiaceae</taxon>
        <taxon>Brettanomyces</taxon>
    </lineage>
</organism>
<dbReference type="SUPFAM" id="SSF56112">
    <property type="entry name" value="Protein kinase-like (PK-like)"/>
    <property type="match status" value="1"/>
</dbReference>
<dbReference type="Proteomes" id="UP000478008">
    <property type="component" value="Unassembled WGS sequence"/>
</dbReference>
<feature type="domain" description="Protein kinase" evidence="2">
    <location>
        <begin position="117"/>
        <end position="412"/>
    </location>
</feature>
<name>A0A7D9CZ48_DEKBR</name>
<dbReference type="GO" id="GO:0030447">
    <property type="term" value="P:filamentous growth"/>
    <property type="evidence" value="ECO:0007669"/>
    <property type="project" value="UniProtKB-ARBA"/>
</dbReference>
<dbReference type="PANTHER" id="PTHR44167">
    <property type="entry name" value="OVARIAN-SPECIFIC SERINE/THREONINE-PROTEIN KINASE LOK-RELATED"/>
    <property type="match status" value="1"/>
</dbReference>
<keyword evidence="1" id="KW-0547">Nucleotide-binding</keyword>
<dbReference type="GO" id="GO:0005524">
    <property type="term" value="F:ATP binding"/>
    <property type="evidence" value="ECO:0007669"/>
    <property type="project" value="UniProtKB-UniRule"/>
</dbReference>
<dbReference type="EMBL" id="CABFWN010000004">
    <property type="protein sequence ID" value="VUG19315.1"/>
    <property type="molecule type" value="Genomic_DNA"/>
</dbReference>
<accession>A0A7D9CZ48</accession>
<dbReference type="GO" id="GO:0004674">
    <property type="term" value="F:protein serine/threonine kinase activity"/>
    <property type="evidence" value="ECO:0007669"/>
    <property type="project" value="TreeGrafter"/>
</dbReference>
<reference evidence="3 4" key="1">
    <citation type="submission" date="2019-07" db="EMBL/GenBank/DDBJ databases">
        <authorList>
            <person name="Friedrich A."/>
            <person name="Schacherer J."/>
        </authorList>
    </citation>
    <scope>NUCLEOTIDE SEQUENCE [LARGE SCALE GENOMIC DNA]</scope>
</reference>
<dbReference type="AlphaFoldDB" id="A0A7D9CZ48"/>
<dbReference type="GO" id="GO:0044773">
    <property type="term" value="P:mitotic DNA damage checkpoint signaling"/>
    <property type="evidence" value="ECO:0007669"/>
    <property type="project" value="TreeGrafter"/>
</dbReference>
<dbReference type="InterPro" id="IPR017441">
    <property type="entry name" value="Protein_kinase_ATP_BS"/>
</dbReference>
<evidence type="ECO:0000313" key="3">
    <source>
        <dbReference type="EMBL" id="VUG19315.1"/>
    </source>
</evidence>
<proteinExistence type="predicted"/>
<evidence type="ECO:0000313" key="4">
    <source>
        <dbReference type="Proteomes" id="UP000478008"/>
    </source>
</evidence>
<dbReference type="InterPro" id="IPR000719">
    <property type="entry name" value="Prot_kinase_dom"/>
</dbReference>
<sequence length="412" mass="47112">MNHRYSMLGTPPHTPALSAKDEYAEEASDSLFDVSVGNNTTLDEESFASMEKSDPYISPVSLHNPDFSFSPKVKHENFHHEKKGYVLKDEHLSQYKHYKLHHRKLEDFVLPRSFFNVKLLDRLGTGSNSYVYGAAISSPAYGPRTVAIKIPGSRSKVKYLEREALFIVMLKQFRSDIGESVYEYPFIDAHGLYYLNREDFNLIKKNEELPCLIMKKMSCNLTQFIKERRNYARPDQIAIGKRYWCKLCGTLLHALKVLKALRSVHCDLKTDNVMISFSTKEEERSPIFKIGDFSSASTVEELHGLPDTTLQFSAPELIDSSSGVNASTQTDLFSCGMILLTAATGRMPYQAYSYDQIYLVSLAAKNKVLEVLERESLNILRANPEIYHLIIMIIKDRCTLDDALSYYRRSWC</sequence>
<protein>
    <submittedName>
        <fullName evidence="3">DEBR0S4_15676g1_1</fullName>
    </submittedName>
</protein>
<gene>
    <name evidence="3" type="ORF">DEBR0S4_15676G</name>
</gene>
<evidence type="ECO:0000259" key="2">
    <source>
        <dbReference type="PROSITE" id="PS50011"/>
    </source>
</evidence>
<feature type="binding site" evidence="1">
    <location>
        <position position="149"/>
    </location>
    <ligand>
        <name>ATP</name>
        <dbReference type="ChEBI" id="CHEBI:30616"/>
    </ligand>
</feature>